<evidence type="ECO:0000313" key="2">
    <source>
        <dbReference type="Proteomes" id="UP000789375"/>
    </source>
</evidence>
<keyword evidence="2" id="KW-1185">Reference proteome</keyword>
<reference evidence="1" key="1">
    <citation type="submission" date="2021-06" db="EMBL/GenBank/DDBJ databases">
        <authorList>
            <person name="Kallberg Y."/>
            <person name="Tangrot J."/>
            <person name="Rosling A."/>
        </authorList>
    </citation>
    <scope>NUCLEOTIDE SEQUENCE</scope>
    <source>
        <strain evidence="1">87-6 pot B 2015</strain>
    </source>
</reference>
<dbReference type="EMBL" id="CAJVPP010008982">
    <property type="protein sequence ID" value="CAG8701138.1"/>
    <property type="molecule type" value="Genomic_DNA"/>
</dbReference>
<dbReference type="Proteomes" id="UP000789375">
    <property type="component" value="Unassembled WGS sequence"/>
</dbReference>
<dbReference type="AlphaFoldDB" id="A0A9N9N510"/>
<protein>
    <submittedName>
        <fullName evidence="1">10834_t:CDS:1</fullName>
    </submittedName>
</protein>
<accession>A0A9N9N510</accession>
<proteinExistence type="predicted"/>
<comment type="caution">
    <text evidence="1">The sequence shown here is derived from an EMBL/GenBank/DDBJ whole genome shotgun (WGS) entry which is preliminary data.</text>
</comment>
<gene>
    <name evidence="1" type="ORF">FMOSSE_LOCUS13821</name>
</gene>
<organism evidence="1 2">
    <name type="scientific">Funneliformis mosseae</name>
    <name type="common">Endomycorrhizal fungus</name>
    <name type="synonym">Glomus mosseae</name>
    <dbReference type="NCBI Taxonomy" id="27381"/>
    <lineage>
        <taxon>Eukaryota</taxon>
        <taxon>Fungi</taxon>
        <taxon>Fungi incertae sedis</taxon>
        <taxon>Mucoromycota</taxon>
        <taxon>Glomeromycotina</taxon>
        <taxon>Glomeromycetes</taxon>
        <taxon>Glomerales</taxon>
        <taxon>Glomeraceae</taxon>
        <taxon>Funneliformis</taxon>
    </lineage>
</organism>
<evidence type="ECO:0000313" key="1">
    <source>
        <dbReference type="EMBL" id="CAG8701138.1"/>
    </source>
</evidence>
<name>A0A9N9N510_FUNMO</name>
<feature type="non-terminal residue" evidence="1">
    <location>
        <position position="1"/>
    </location>
</feature>
<sequence>MWMLDENKRLLLWNEMENGMMYLRSNLTEGFTNYFIHPDRLCYIMEDNFKMVPVDEFKRQAEEMGDMIWENLLARKYFMTKKFGEEDHA</sequence>